<dbReference type="EMBL" id="JZEY01000054">
    <property type="protein sequence ID" value="KKB10107.1"/>
    <property type="molecule type" value="Genomic_DNA"/>
</dbReference>
<comment type="caution">
    <text evidence="4">The sequence shown here is derived from an EMBL/GenBank/DDBJ whole genome shotgun (WGS) entry which is preliminary data.</text>
</comment>
<dbReference type="PROSITE" id="PS00530">
    <property type="entry name" value="RNASE_T2_1"/>
    <property type="match status" value="1"/>
</dbReference>
<evidence type="ECO:0000313" key="4">
    <source>
        <dbReference type="EMBL" id="KKB10107.1"/>
    </source>
</evidence>
<gene>
    <name evidence="4" type="ORF">VE26_10075</name>
</gene>
<name>A0A0F5FPL3_9HYPH</name>
<dbReference type="InterPro" id="IPR036430">
    <property type="entry name" value="RNase_T2-like_sf"/>
</dbReference>
<dbReference type="GO" id="GO:0003723">
    <property type="term" value="F:RNA binding"/>
    <property type="evidence" value="ECO:0007669"/>
    <property type="project" value="InterPro"/>
</dbReference>
<reference evidence="4 5" key="1">
    <citation type="submission" date="2015-03" db="EMBL/GenBank/DDBJ databases">
        <authorList>
            <person name="Hassan Y."/>
            <person name="Lepp D."/>
            <person name="Li X.-Z."/>
            <person name="Zhou T."/>
        </authorList>
    </citation>
    <scope>NUCLEOTIDE SEQUENCE [LARGE SCALE GENOMIC DNA]</scope>
    <source>
        <strain evidence="4 5">IPL18</strain>
    </source>
</reference>
<protein>
    <submittedName>
        <fullName evidence="4">Uncharacterized protein</fullName>
    </submittedName>
</protein>
<evidence type="ECO:0000256" key="3">
    <source>
        <dbReference type="SAM" id="SignalP"/>
    </source>
</evidence>
<evidence type="ECO:0000313" key="5">
    <source>
        <dbReference type="Proteomes" id="UP000033649"/>
    </source>
</evidence>
<dbReference type="AlphaFoldDB" id="A0A0F5FPL3"/>
<evidence type="ECO:0000256" key="1">
    <source>
        <dbReference type="ARBA" id="ARBA00007469"/>
    </source>
</evidence>
<feature type="signal peptide" evidence="3">
    <location>
        <begin position="1"/>
        <end position="22"/>
    </location>
</feature>
<feature type="chain" id="PRO_5002486638" evidence="3">
    <location>
        <begin position="23"/>
        <end position="322"/>
    </location>
</feature>
<dbReference type="PROSITE" id="PS00531">
    <property type="entry name" value="RNASE_T2_2"/>
    <property type="match status" value="1"/>
</dbReference>
<evidence type="ECO:0000256" key="2">
    <source>
        <dbReference type="RuleBase" id="RU004328"/>
    </source>
</evidence>
<dbReference type="GO" id="GO:0033897">
    <property type="term" value="F:ribonuclease T2 activity"/>
    <property type="evidence" value="ECO:0007669"/>
    <property type="project" value="InterPro"/>
</dbReference>
<dbReference type="GO" id="GO:0006401">
    <property type="term" value="P:RNA catabolic process"/>
    <property type="evidence" value="ECO:0007669"/>
    <property type="project" value="TreeGrafter"/>
</dbReference>
<dbReference type="InterPro" id="IPR018188">
    <property type="entry name" value="RNase_T2_His_AS_1"/>
</dbReference>
<dbReference type="PANTHER" id="PTHR11240">
    <property type="entry name" value="RIBONUCLEASE T2"/>
    <property type="match status" value="1"/>
</dbReference>
<organism evidence="4 5">
    <name type="scientific">Devosia chinhatensis</name>
    <dbReference type="NCBI Taxonomy" id="429727"/>
    <lineage>
        <taxon>Bacteria</taxon>
        <taxon>Pseudomonadati</taxon>
        <taxon>Pseudomonadota</taxon>
        <taxon>Alphaproteobacteria</taxon>
        <taxon>Hyphomicrobiales</taxon>
        <taxon>Devosiaceae</taxon>
        <taxon>Devosia</taxon>
    </lineage>
</organism>
<keyword evidence="3" id="KW-0732">Signal</keyword>
<dbReference type="PATRIC" id="fig|429727.3.peg.2072"/>
<sequence>MRMLRQLLILASLIALTPPVVAETRLSGMLTATQACPAVQSIRRQSNPGNIVITPGERYELLAANKTPPTHLRIVVPGASPAERWVAVQCGDSPAFADDSPAFAGTGADYILAVNWQPAFCELNARVRECRDQRPNAPDATQFSLHGLWPQPRGNEYCNVSGRDRAASESGRWRDLPVLDLTIAQRRALDLVMPGSQSGLDRHEWIKHGTCFGGDERAYYQASLDLMAALNASEVRALFAANIGSTLQLEDIKAAFERAFGRGAGERVIVDCARDGDRQIIRELRIAIRGDVTTADFAELIRAGERQRDDCRSGVVDRAGLQ</sequence>
<dbReference type="Pfam" id="PF00445">
    <property type="entry name" value="Ribonuclease_T2"/>
    <property type="match status" value="1"/>
</dbReference>
<dbReference type="InterPro" id="IPR001568">
    <property type="entry name" value="RNase_T2-like"/>
</dbReference>
<accession>A0A0F5FPL3</accession>
<dbReference type="SUPFAM" id="SSF55895">
    <property type="entry name" value="Ribonuclease Rh-like"/>
    <property type="match status" value="1"/>
</dbReference>
<proteinExistence type="inferred from homology"/>
<keyword evidence="5" id="KW-1185">Reference proteome</keyword>
<comment type="similarity">
    <text evidence="1 2">Belongs to the RNase T2 family.</text>
</comment>
<dbReference type="Proteomes" id="UP000033649">
    <property type="component" value="Unassembled WGS sequence"/>
</dbReference>
<dbReference type="InterPro" id="IPR033130">
    <property type="entry name" value="RNase_T2_His_AS_2"/>
</dbReference>
<dbReference type="Gene3D" id="3.90.730.10">
    <property type="entry name" value="Ribonuclease T2-like"/>
    <property type="match status" value="1"/>
</dbReference>
<dbReference type="PANTHER" id="PTHR11240:SF22">
    <property type="entry name" value="RIBONUCLEASE T2"/>
    <property type="match status" value="1"/>
</dbReference>